<reference evidence="2" key="2">
    <citation type="journal article" date="2021" name="PeerJ">
        <title>Extensive microbial diversity within the chicken gut microbiome revealed by metagenomics and culture.</title>
        <authorList>
            <person name="Gilroy R."/>
            <person name="Ravi A."/>
            <person name="Getino M."/>
            <person name="Pursley I."/>
            <person name="Horton D.L."/>
            <person name="Alikhan N.F."/>
            <person name="Baker D."/>
            <person name="Gharbi K."/>
            <person name="Hall N."/>
            <person name="Watson M."/>
            <person name="Adriaenssens E.M."/>
            <person name="Foster-Nyarko E."/>
            <person name="Jarju S."/>
            <person name="Secka A."/>
            <person name="Antonio M."/>
            <person name="Oren A."/>
            <person name="Chaudhuri R.R."/>
            <person name="La Ragione R."/>
            <person name="Hildebrand F."/>
            <person name="Pallen M.J."/>
        </authorList>
    </citation>
    <scope>NUCLEOTIDE SEQUENCE</scope>
    <source>
        <strain evidence="2">CHK184-25365</strain>
    </source>
</reference>
<reference evidence="2" key="1">
    <citation type="submission" date="2020-10" db="EMBL/GenBank/DDBJ databases">
        <authorList>
            <person name="Gilroy R."/>
        </authorList>
    </citation>
    <scope>NUCLEOTIDE SEQUENCE</scope>
    <source>
        <strain evidence="2">CHK184-25365</strain>
    </source>
</reference>
<keyword evidence="1" id="KW-0472">Membrane</keyword>
<keyword evidence="1" id="KW-1133">Transmembrane helix</keyword>
<feature type="transmembrane region" description="Helical" evidence="1">
    <location>
        <begin position="6"/>
        <end position="22"/>
    </location>
</feature>
<organism evidence="2 3">
    <name type="scientific">Candidatus Egerieicola pullicola</name>
    <dbReference type="NCBI Taxonomy" id="2840775"/>
    <lineage>
        <taxon>Bacteria</taxon>
        <taxon>Bacillati</taxon>
        <taxon>Bacillota</taxon>
        <taxon>Clostridia</taxon>
        <taxon>Eubacteriales</taxon>
        <taxon>Oscillospiraceae</taxon>
        <taxon>Oscillospiraceae incertae sedis</taxon>
        <taxon>Candidatus Egerieicola</taxon>
    </lineage>
</organism>
<keyword evidence="1" id="KW-0812">Transmembrane</keyword>
<dbReference type="AlphaFoldDB" id="A0A9D1AJK4"/>
<feature type="transmembrane region" description="Helical" evidence="1">
    <location>
        <begin position="93"/>
        <end position="115"/>
    </location>
</feature>
<dbReference type="EMBL" id="DVGY01000128">
    <property type="protein sequence ID" value="HIR41305.1"/>
    <property type="molecule type" value="Genomic_DNA"/>
</dbReference>
<sequence length="117" mass="12827">MVVECICISVILLIIFVGFLRSKYRSYAFALLPLLALPVIHLVGMLFVFGLGFCPEEYRVVALSIVDLVGLVLGCVCCALLSGFIETKRGRTLFIIVCCVFQLVLASAFVVNSIAQY</sequence>
<dbReference type="Proteomes" id="UP000886749">
    <property type="component" value="Unassembled WGS sequence"/>
</dbReference>
<feature type="transmembrane region" description="Helical" evidence="1">
    <location>
        <begin position="58"/>
        <end position="81"/>
    </location>
</feature>
<evidence type="ECO:0000313" key="2">
    <source>
        <dbReference type="EMBL" id="HIR41305.1"/>
    </source>
</evidence>
<proteinExistence type="predicted"/>
<feature type="transmembrane region" description="Helical" evidence="1">
    <location>
        <begin position="29"/>
        <end position="52"/>
    </location>
</feature>
<evidence type="ECO:0000256" key="1">
    <source>
        <dbReference type="SAM" id="Phobius"/>
    </source>
</evidence>
<gene>
    <name evidence="2" type="ORF">IAB36_05715</name>
</gene>
<comment type="caution">
    <text evidence="2">The sequence shown here is derived from an EMBL/GenBank/DDBJ whole genome shotgun (WGS) entry which is preliminary data.</text>
</comment>
<evidence type="ECO:0000313" key="3">
    <source>
        <dbReference type="Proteomes" id="UP000886749"/>
    </source>
</evidence>
<accession>A0A9D1AJK4</accession>
<protein>
    <submittedName>
        <fullName evidence="2">Uncharacterized protein</fullName>
    </submittedName>
</protein>
<name>A0A9D1AJK4_9FIRM</name>